<gene>
    <name evidence="1" type="ORF">HRbin17_01247</name>
</gene>
<name>A0A2H5XC27_9BACT</name>
<proteinExistence type="predicted"/>
<dbReference type="InterPro" id="IPR026325">
    <property type="entry name" value="DUF932"/>
</dbReference>
<evidence type="ECO:0000313" key="1">
    <source>
        <dbReference type="EMBL" id="GBC98733.1"/>
    </source>
</evidence>
<accession>A0A2H5XC27</accession>
<protein>
    <recommendedName>
        <fullName evidence="3">DUF932 domain-containing protein</fullName>
    </recommendedName>
</protein>
<sequence>MPDQVGQMFYFGGRPWHGKGICLERPATAEEALKFGGLEWEVELVPIVTTDGTPIKRRVAVVRKDLPRGDPSRILGVVYPGFIPLQNRDAVKLFDQLVGQGKPVYHTGGYLGNGEVIWLLAELPEKFHIFVRDDDLVEPFMLFTNSHDGTIAVDIRLTTIRVVCWNTLKMALREKQAPLIFKRWHKGHYETIPIEVEQFLQRETEAIRRQFMAMARTPFSETQFLRFLSELLPLPRPPVKQTERARKLYENRVAEVKELRNQIAQVFVSGINGNGVQMKPEETVWGALNAVTGFVDHLQNFKRGDRFAHIFFGKGNAIKRRAYELLSKETQRLQTHA</sequence>
<dbReference type="InterPro" id="IPR017686">
    <property type="entry name" value="Phg/plasmid-like_prot"/>
</dbReference>
<dbReference type="EMBL" id="BEHT01000015">
    <property type="protein sequence ID" value="GBC98733.1"/>
    <property type="molecule type" value="Genomic_DNA"/>
</dbReference>
<reference evidence="2" key="1">
    <citation type="submission" date="2017-09" db="EMBL/GenBank/DDBJ databases">
        <title>Metaegenomics of thermophilic ammonia-oxidizing enrichment culture.</title>
        <authorList>
            <person name="Kato S."/>
            <person name="Suzuki K."/>
        </authorList>
    </citation>
    <scope>NUCLEOTIDE SEQUENCE [LARGE SCALE GENOMIC DNA]</scope>
</reference>
<comment type="caution">
    <text evidence="1">The sequence shown here is derived from an EMBL/GenBank/DDBJ whole genome shotgun (WGS) entry which is preliminary data.</text>
</comment>
<evidence type="ECO:0000313" key="2">
    <source>
        <dbReference type="Proteomes" id="UP000236173"/>
    </source>
</evidence>
<dbReference type="Proteomes" id="UP000236173">
    <property type="component" value="Unassembled WGS sequence"/>
</dbReference>
<organism evidence="1 2">
    <name type="scientific">Candidatus Fervidibacter japonicus</name>
    <dbReference type="NCBI Taxonomy" id="2035412"/>
    <lineage>
        <taxon>Bacteria</taxon>
        <taxon>Candidatus Fervidibacterota</taxon>
        <taxon>Candidatus Fervidibacter</taxon>
    </lineage>
</organism>
<evidence type="ECO:0008006" key="3">
    <source>
        <dbReference type="Google" id="ProtNLM"/>
    </source>
</evidence>
<dbReference type="Pfam" id="PF06067">
    <property type="entry name" value="DUF932"/>
    <property type="match status" value="1"/>
</dbReference>
<dbReference type="NCBIfam" id="TIGR03299">
    <property type="entry name" value="LGT_TIGR03299"/>
    <property type="match status" value="1"/>
</dbReference>
<dbReference type="AlphaFoldDB" id="A0A2H5XC27"/>